<keyword evidence="2" id="KW-0805">Transcription regulation</keyword>
<dbReference type="PROSITE" id="PS50932">
    <property type="entry name" value="HTH_LACI_2"/>
    <property type="match status" value="1"/>
</dbReference>
<dbReference type="Gene3D" id="3.40.50.2300">
    <property type="match status" value="2"/>
</dbReference>
<dbReference type="InterPro" id="IPR010982">
    <property type="entry name" value="Lambda_DNA-bd_dom_sf"/>
</dbReference>
<dbReference type="CDD" id="cd06291">
    <property type="entry name" value="PBP1_Qymf-like"/>
    <property type="match status" value="1"/>
</dbReference>
<name>A0A3N5CBQ6_9BACI</name>
<dbReference type="GO" id="GO:0003700">
    <property type="term" value="F:DNA-binding transcription factor activity"/>
    <property type="evidence" value="ECO:0007669"/>
    <property type="project" value="TreeGrafter"/>
</dbReference>
<evidence type="ECO:0000256" key="2">
    <source>
        <dbReference type="ARBA" id="ARBA00023015"/>
    </source>
</evidence>
<keyword evidence="7" id="KW-1185">Reference proteome</keyword>
<evidence type="ECO:0000256" key="1">
    <source>
        <dbReference type="ARBA" id="ARBA00022491"/>
    </source>
</evidence>
<evidence type="ECO:0000256" key="4">
    <source>
        <dbReference type="ARBA" id="ARBA00023163"/>
    </source>
</evidence>
<dbReference type="RefSeq" id="WP_170158505.1">
    <property type="nucleotide sequence ID" value="NZ_RKRF01000008.1"/>
</dbReference>
<sequence>MVKITIKEIANILNVSTATVSRVLNNAGGYSEETKTRVLDVLDQYNYQTNALAKGLRTNRTNSIGVVLPDMTNEYFAKIAISIEEFFVSKGYTINIYNVNEDANKEKLMMRDLDSRGVDGLIYVSGNLNTALNIYEKNIPIVAVNQLQSLDDQLPVVESDNLMGGYLATKTLLERGSKRIILLRDERDIQPINQRHHGFSKALQEFGYDSDLFVHHIPFNVERAESNVQQLIERGINFDGIFASSDLLAIGALKALHRSGIQIPDEVQVIGFDNITFSQYSYPTLSTIHQDTRALGMKAAELLLKSMECRQKKPISTMVIPVTLMERESTRCLDGKQF</sequence>
<comment type="caution">
    <text evidence="6">The sequence shown here is derived from an EMBL/GenBank/DDBJ whole genome shotgun (WGS) entry which is preliminary data.</text>
</comment>
<feature type="domain" description="HTH lacI-type" evidence="5">
    <location>
        <begin position="4"/>
        <end position="58"/>
    </location>
</feature>
<evidence type="ECO:0000313" key="7">
    <source>
        <dbReference type="Proteomes" id="UP000276443"/>
    </source>
</evidence>
<dbReference type="Gene3D" id="1.10.260.40">
    <property type="entry name" value="lambda repressor-like DNA-binding domains"/>
    <property type="match status" value="1"/>
</dbReference>
<dbReference type="InterPro" id="IPR000843">
    <property type="entry name" value="HTH_LacI"/>
</dbReference>
<dbReference type="InterPro" id="IPR046335">
    <property type="entry name" value="LacI/GalR-like_sensor"/>
</dbReference>
<evidence type="ECO:0000256" key="3">
    <source>
        <dbReference type="ARBA" id="ARBA00023125"/>
    </source>
</evidence>
<dbReference type="SUPFAM" id="SSF53822">
    <property type="entry name" value="Periplasmic binding protein-like I"/>
    <property type="match status" value="1"/>
</dbReference>
<organism evidence="6 7">
    <name type="scientific">Aquisalibacillus elongatus</name>
    <dbReference type="NCBI Taxonomy" id="485577"/>
    <lineage>
        <taxon>Bacteria</taxon>
        <taxon>Bacillati</taxon>
        <taxon>Bacillota</taxon>
        <taxon>Bacilli</taxon>
        <taxon>Bacillales</taxon>
        <taxon>Bacillaceae</taxon>
        <taxon>Aquisalibacillus</taxon>
    </lineage>
</organism>
<dbReference type="PANTHER" id="PTHR30146">
    <property type="entry name" value="LACI-RELATED TRANSCRIPTIONAL REPRESSOR"/>
    <property type="match status" value="1"/>
</dbReference>
<dbReference type="EMBL" id="RKRF01000008">
    <property type="protein sequence ID" value="RPF54301.1"/>
    <property type="molecule type" value="Genomic_DNA"/>
</dbReference>
<dbReference type="Proteomes" id="UP000276443">
    <property type="component" value="Unassembled WGS sequence"/>
</dbReference>
<protein>
    <submittedName>
        <fullName evidence="6">LacI family transcriptional regulator</fullName>
    </submittedName>
</protein>
<dbReference type="AlphaFoldDB" id="A0A3N5CBQ6"/>
<evidence type="ECO:0000259" key="5">
    <source>
        <dbReference type="PROSITE" id="PS50932"/>
    </source>
</evidence>
<evidence type="ECO:0000313" key="6">
    <source>
        <dbReference type="EMBL" id="RPF54301.1"/>
    </source>
</evidence>
<dbReference type="PANTHER" id="PTHR30146:SF95">
    <property type="entry name" value="RIBOSE OPERON REPRESSOR"/>
    <property type="match status" value="1"/>
</dbReference>
<keyword evidence="3" id="KW-0238">DNA-binding</keyword>
<dbReference type="GO" id="GO:0000976">
    <property type="term" value="F:transcription cis-regulatory region binding"/>
    <property type="evidence" value="ECO:0007669"/>
    <property type="project" value="TreeGrafter"/>
</dbReference>
<proteinExistence type="predicted"/>
<reference evidence="6 7" key="1">
    <citation type="submission" date="2018-11" db="EMBL/GenBank/DDBJ databases">
        <title>Genomic Encyclopedia of Type Strains, Phase IV (KMG-IV): sequencing the most valuable type-strain genomes for metagenomic binning, comparative biology and taxonomic classification.</title>
        <authorList>
            <person name="Goeker M."/>
        </authorList>
    </citation>
    <scope>NUCLEOTIDE SEQUENCE [LARGE SCALE GENOMIC DNA]</scope>
    <source>
        <strain evidence="6 7">DSM 18090</strain>
    </source>
</reference>
<dbReference type="CDD" id="cd01392">
    <property type="entry name" value="HTH_LacI"/>
    <property type="match status" value="1"/>
</dbReference>
<dbReference type="InterPro" id="IPR028082">
    <property type="entry name" value="Peripla_BP_I"/>
</dbReference>
<dbReference type="Pfam" id="PF00356">
    <property type="entry name" value="LacI"/>
    <property type="match status" value="1"/>
</dbReference>
<dbReference type="SUPFAM" id="SSF47413">
    <property type="entry name" value="lambda repressor-like DNA-binding domains"/>
    <property type="match status" value="1"/>
</dbReference>
<keyword evidence="1" id="KW-0678">Repressor</keyword>
<dbReference type="Pfam" id="PF13377">
    <property type="entry name" value="Peripla_BP_3"/>
    <property type="match status" value="1"/>
</dbReference>
<accession>A0A3N5CBQ6</accession>
<dbReference type="SMART" id="SM00354">
    <property type="entry name" value="HTH_LACI"/>
    <property type="match status" value="1"/>
</dbReference>
<keyword evidence="4" id="KW-0804">Transcription</keyword>
<gene>
    <name evidence="6" type="ORF">EDC24_1498</name>
</gene>